<gene>
    <name evidence="6" type="ORF">IC609_01595</name>
</gene>
<dbReference type="AlphaFoldDB" id="A0A927IKK7"/>
<protein>
    <recommendedName>
        <fullName evidence="2">histidine kinase</fullName>
        <ecNumber evidence="2">2.7.13.3</ecNumber>
    </recommendedName>
</protein>
<dbReference type="InterPro" id="IPR050640">
    <property type="entry name" value="Bact_2-comp_sensor_kinase"/>
</dbReference>
<evidence type="ECO:0000313" key="7">
    <source>
        <dbReference type="Proteomes" id="UP000647424"/>
    </source>
</evidence>
<evidence type="ECO:0000256" key="2">
    <source>
        <dbReference type="ARBA" id="ARBA00012438"/>
    </source>
</evidence>
<dbReference type="Proteomes" id="UP000647424">
    <property type="component" value="Unassembled WGS sequence"/>
</dbReference>
<dbReference type="InterPro" id="IPR003594">
    <property type="entry name" value="HATPase_dom"/>
</dbReference>
<name>A0A927IKK7_9BURK</name>
<dbReference type="Gene3D" id="3.30.565.10">
    <property type="entry name" value="Histidine kinase-like ATPase, C-terminal domain"/>
    <property type="match status" value="1"/>
</dbReference>
<keyword evidence="6" id="KW-0808">Transferase</keyword>
<dbReference type="GO" id="GO:0000155">
    <property type="term" value="F:phosphorelay sensor kinase activity"/>
    <property type="evidence" value="ECO:0007669"/>
    <property type="project" value="InterPro"/>
</dbReference>
<dbReference type="EC" id="2.7.13.3" evidence="2"/>
<dbReference type="PANTHER" id="PTHR34220">
    <property type="entry name" value="SENSOR HISTIDINE KINASE YPDA"/>
    <property type="match status" value="1"/>
</dbReference>
<keyword evidence="6" id="KW-0418">Kinase</keyword>
<dbReference type="InterPro" id="IPR036890">
    <property type="entry name" value="HATPase_C_sf"/>
</dbReference>
<dbReference type="InterPro" id="IPR005467">
    <property type="entry name" value="His_kinase_dom"/>
</dbReference>
<evidence type="ECO:0000259" key="5">
    <source>
        <dbReference type="PROSITE" id="PS50109"/>
    </source>
</evidence>
<sequence>MSTVPSVSPRWPHVRAAFHAYARWLVSISWKRFWLLALLLMIGTGILKDLPPFSWSWGPTEKVQVVHKKEIRVAPAQIQIVHGDGHSSEQVKEGLDISIDENGVRIKKRTIPQQASPAASEASGAQGAATQASDPASAASDQPADDEEATVHTEWHEKAGFRLGDVLHDLALLWIVASIMIKITYKGQMQAREEAVQASAHAEAEQLKRQLAEARVATIQAQVEPHFLFNTLASIDHLIQVDPAKASLMQKNLIALLRAAMPHLRGSSQQALGTLGQELDMVQPYLEIQKIRMEERLDSHIDVPQGLLSAELPPMMLQTLVENAIKHGIEPQAEGGRLQVSAQVRDGQLEIAVSDTGVGLNALPGGASGATASTGTGLKNIRERLQLHYGAQAQLALLSQPQGGALARLRLPYRVAPSVGEAAPHQPPAPNESSAA</sequence>
<dbReference type="Pfam" id="PF02518">
    <property type="entry name" value="HATPase_c"/>
    <property type="match status" value="1"/>
</dbReference>
<dbReference type="GO" id="GO:0016020">
    <property type="term" value="C:membrane"/>
    <property type="evidence" value="ECO:0007669"/>
    <property type="project" value="InterPro"/>
</dbReference>
<accession>A0A927IKK7</accession>
<dbReference type="PANTHER" id="PTHR34220:SF9">
    <property type="entry name" value="SIGNAL TRANSDUCTION HISTIDINE KINASE INTERNAL REGION DOMAIN-CONTAINING PROTEIN"/>
    <property type="match status" value="1"/>
</dbReference>
<evidence type="ECO:0000256" key="3">
    <source>
        <dbReference type="SAM" id="Coils"/>
    </source>
</evidence>
<dbReference type="RefSeq" id="WP_191817704.1">
    <property type="nucleotide sequence ID" value="NZ_JACYFT010000001.1"/>
</dbReference>
<dbReference type="EMBL" id="JACYFT010000001">
    <property type="protein sequence ID" value="MBD8049220.1"/>
    <property type="molecule type" value="Genomic_DNA"/>
</dbReference>
<evidence type="ECO:0000256" key="1">
    <source>
        <dbReference type="ARBA" id="ARBA00000085"/>
    </source>
</evidence>
<feature type="region of interest" description="Disordered" evidence="4">
    <location>
        <begin position="111"/>
        <end position="151"/>
    </location>
</feature>
<feature type="compositionally biased region" description="Low complexity" evidence="4">
    <location>
        <begin position="112"/>
        <end position="142"/>
    </location>
</feature>
<evidence type="ECO:0000256" key="4">
    <source>
        <dbReference type="SAM" id="MobiDB-lite"/>
    </source>
</evidence>
<dbReference type="SUPFAM" id="SSF55874">
    <property type="entry name" value="ATPase domain of HSP90 chaperone/DNA topoisomerase II/histidine kinase"/>
    <property type="match status" value="1"/>
</dbReference>
<comment type="catalytic activity">
    <reaction evidence="1">
        <text>ATP + protein L-histidine = ADP + protein N-phospho-L-histidine.</text>
        <dbReference type="EC" id="2.7.13.3"/>
    </reaction>
</comment>
<dbReference type="Pfam" id="PF06580">
    <property type="entry name" value="His_kinase"/>
    <property type="match status" value="1"/>
</dbReference>
<dbReference type="SMART" id="SM00387">
    <property type="entry name" value="HATPase_c"/>
    <property type="match status" value="1"/>
</dbReference>
<reference evidence="6" key="1">
    <citation type="submission" date="2020-09" db="EMBL/GenBank/DDBJ databases">
        <title>Genome seq and assembly of Limnohabitants sp.</title>
        <authorList>
            <person name="Chhetri G."/>
        </authorList>
    </citation>
    <scope>NUCLEOTIDE SEQUENCE</scope>
    <source>
        <strain evidence="6">JUR4</strain>
    </source>
</reference>
<evidence type="ECO:0000313" key="6">
    <source>
        <dbReference type="EMBL" id="MBD8049220.1"/>
    </source>
</evidence>
<feature type="domain" description="Histidine kinase" evidence="5">
    <location>
        <begin position="316"/>
        <end position="415"/>
    </location>
</feature>
<keyword evidence="7" id="KW-1185">Reference proteome</keyword>
<keyword evidence="3" id="KW-0175">Coiled coil</keyword>
<comment type="caution">
    <text evidence="6">The sequence shown here is derived from an EMBL/GenBank/DDBJ whole genome shotgun (WGS) entry which is preliminary data.</text>
</comment>
<dbReference type="InterPro" id="IPR010559">
    <property type="entry name" value="Sig_transdc_His_kin_internal"/>
</dbReference>
<proteinExistence type="predicted"/>
<dbReference type="InterPro" id="IPR004358">
    <property type="entry name" value="Sig_transdc_His_kin-like_C"/>
</dbReference>
<feature type="coiled-coil region" evidence="3">
    <location>
        <begin position="197"/>
        <end position="224"/>
    </location>
</feature>
<dbReference type="PROSITE" id="PS50109">
    <property type="entry name" value="HIS_KIN"/>
    <property type="match status" value="1"/>
</dbReference>
<organism evidence="6 7">
    <name type="scientific">Limnohabitans radicicola</name>
    <dbReference type="NCBI Taxonomy" id="2771427"/>
    <lineage>
        <taxon>Bacteria</taxon>
        <taxon>Pseudomonadati</taxon>
        <taxon>Pseudomonadota</taxon>
        <taxon>Betaproteobacteria</taxon>
        <taxon>Burkholderiales</taxon>
        <taxon>Comamonadaceae</taxon>
        <taxon>Limnohabitans</taxon>
    </lineage>
</organism>
<dbReference type="PRINTS" id="PR00344">
    <property type="entry name" value="BCTRLSENSOR"/>
</dbReference>